<dbReference type="OrthoDB" id="8372879at2"/>
<name>A0A1N7LVG1_9RHOB</name>
<dbReference type="Gene3D" id="2.60.98.20">
    <property type="entry name" value="Flagellar hook protein FlgE"/>
    <property type="match status" value="1"/>
</dbReference>
<protein>
    <recommendedName>
        <fullName evidence="4">Flagellar hook protein FlgE</fullName>
    </recommendedName>
</protein>
<evidence type="ECO:0000259" key="5">
    <source>
        <dbReference type="Pfam" id="PF00460"/>
    </source>
</evidence>
<evidence type="ECO:0000313" key="8">
    <source>
        <dbReference type="Proteomes" id="UP000186141"/>
    </source>
</evidence>
<dbReference type="GO" id="GO:0009425">
    <property type="term" value="C:bacterial-type flagellum basal body"/>
    <property type="evidence" value="ECO:0007669"/>
    <property type="project" value="UniProtKB-SubCell"/>
</dbReference>
<dbReference type="PROSITE" id="PS00588">
    <property type="entry name" value="FLAGELLA_BB_ROD"/>
    <property type="match status" value="1"/>
</dbReference>
<reference evidence="7 8" key="1">
    <citation type="submission" date="2017-01" db="EMBL/GenBank/DDBJ databases">
        <authorList>
            <person name="Mah S.A."/>
            <person name="Swanson W.J."/>
            <person name="Moy G.W."/>
            <person name="Vacquier V.D."/>
        </authorList>
    </citation>
    <scope>NUCLEOTIDE SEQUENCE [LARGE SCALE GENOMIC DNA]</scope>
    <source>
        <strain evidence="7 8">DSM 26375</strain>
    </source>
</reference>
<dbReference type="PANTHER" id="PTHR30435:SF1">
    <property type="entry name" value="FLAGELLAR HOOK PROTEIN FLGE"/>
    <property type="match status" value="1"/>
</dbReference>
<evidence type="ECO:0000259" key="6">
    <source>
        <dbReference type="Pfam" id="PF06429"/>
    </source>
</evidence>
<sequence length="433" mass="44846">MTISSSLNAGVAGLNANAARLASISDNIANSATYGYKRNTVDFHSMVIGSSNPGRYTAGGVRTTALRLIDERGPLVRTDNATDLSVDGRGFLPVTSMSSLGSDGAASTLQLMTTGSFRPDASGYLTTATGHVLMGWPAGADGTVGTRTRESMAGLEPVRVNMNQFTANPTTAIGLTLNLPATATTAGATGGAQEVAMEYFDNLGLSRTLTFSFTPNVPATGASNSWSLSIHDSASDTVVGEYTMAFADTQTGGGLLNAITTLSGGAYDPATGVMALTVASGPISLNIGKPGQLDGMTQLSSDFSPGTQTKNGTPVASMVAVEFDSAGNLYGVYDQGFTRKLYQVPVADVRNPNGLTAVGEQTYEVSMASGGFYLWDAGDGPTGAMSPYSREESATDVATELTQLIQTQRAYSSNAKVIQTVDEMLQETANLKR</sequence>
<dbReference type="EMBL" id="FTOT01000002">
    <property type="protein sequence ID" value="SIS77792.1"/>
    <property type="molecule type" value="Genomic_DNA"/>
</dbReference>
<feature type="domain" description="Flagellar basal body rod protein N-terminal" evidence="5">
    <location>
        <begin position="7"/>
        <end position="37"/>
    </location>
</feature>
<dbReference type="NCBIfam" id="TIGR03506">
    <property type="entry name" value="FlgEFG_subfam"/>
    <property type="match status" value="1"/>
</dbReference>
<dbReference type="InterPro" id="IPR037925">
    <property type="entry name" value="FlgE/F/G-like"/>
</dbReference>
<evidence type="ECO:0000313" key="7">
    <source>
        <dbReference type="EMBL" id="SIS77792.1"/>
    </source>
</evidence>
<evidence type="ECO:0000256" key="3">
    <source>
        <dbReference type="ARBA" id="ARBA00023143"/>
    </source>
</evidence>
<dbReference type="Pfam" id="PF06429">
    <property type="entry name" value="Flg_bbr_C"/>
    <property type="match status" value="1"/>
</dbReference>
<comment type="similarity">
    <text evidence="2 4">Belongs to the flagella basal body rod proteins family.</text>
</comment>
<comment type="subcellular location">
    <subcellularLocation>
        <location evidence="1 4">Bacterial flagellum basal body</location>
    </subcellularLocation>
</comment>
<dbReference type="RefSeq" id="WP_076529412.1">
    <property type="nucleotide sequence ID" value="NZ_BMEH01000002.1"/>
</dbReference>
<dbReference type="Pfam" id="PF00460">
    <property type="entry name" value="Flg_bb_rod"/>
    <property type="match status" value="1"/>
</dbReference>
<feature type="domain" description="Flagellar basal-body/hook protein C-terminal" evidence="6">
    <location>
        <begin position="391"/>
        <end position="431"/>
    </location>
</feature>
<dbReference type="PANTHER" id="PTHR30435">
    <property type="entry name" value="FLAGELLAR PROTEIN"/>
    <property type="match status" value="1"/>
</dbReference>
<dbReference type="InterPro" id="IPR001444">
    <property type="entry name" value="Flag_bb_rod_N"/>
</dbReference>
<evidence type="ECO:0000256" key="4">
    <source>
        <dbReference type="RuleBase" id="RU362116"/>
    </source>
</evidence>
<accession>A0A1N7LVG1</accession>
<proteinExistence type="inferred from homology"/>
<gene>
    <name evidence="7" type="ORF">SAMN05421774_102198</name>
</gene>
<evidence type="ECO:0000256" key="1">
    <source>
        <dbReference type="ARBA" id="ARBA00004117"/>
    </source>
</evidence>
<dbReference type="STRING" id="1086013.SAMN05421774_102198"/>
<dbReference type="InterPro" id="IPR020013">
    <property type="entry name" value="Flagellar_FlgE/F/G"/>
</dbReference>
<keyword evidence="8" id="KW-1185">Reference proteome</keyword>
<keyword evidence="3 4" id="KW-0975">Bacterial flagellum</keyword>
<dbReference type="InterPro" id="IPR037058">
    <property type="entry name" value="Falgellar_hook_FlgE_sf"/>
</dbReference>
<dbReference type="GO" id="GO:0009424">
    <property type="term" value="C:bacterial-type flagellum hook"/>
    <property type="evidence" value="ECO:0007669"/>
    <property type="project" value="TreeGrafter"/>
</dbReference>
<evidence type="ECO:0000256" key="2">
    <source>
        <dbReference type="ARBA" id="ARBA00009677"/>
    </source>
</evidence>
<keyword evidence="7" id="KW-0966">Cell projection</keyword>
<dbReference type="SUPFAM" id="SSF117143">
    <property type="entry name" value="Flagellar hook protein flgE"/>
    <property type="match status" value="1"/>
</dbReference>
<dbReference type="InterPro" id="IPR010930">
    <property type="entry name" value="Flg_bb/hook_C_dom"/>
</dbReference>
<dbReference type="Proteomes" id="UP000186141">
    <property type="component" value="Unassembled WGS sequence"/>
</dbReference>
<comment type="function">
    <text evidence="4">A flexible structure which links the flagellar filament to the drive apparatus in the basal body.</text>
</comment>
<dbReference type="AlphaFoldDB" id="A0A1N7LVG1"/>
<dbReference type="GO" id="GO:0005829">
    <property type="term" value="C:cytosol"/>
    <property type="evidence" value="ECO:0007669"/>
    <property type="project" value="TreeGrafter"/>
</dbReference>
<keyword evidence="7" id="KW-0969">Cilium</keyword>
<organism evidence="7 8">
    <name type="scientific">Gemmobacter megaterium</name>
    <dbReference type="NCBI Taxonomy" id="1086013"/>
    <lineage>
        <taxon>Bacteria</taxon>
        <taxon>Pseudomonadati</taxon>
        <taxon>Pseudomonadota</taxon>
        <taxon>Alphaproteobacteria</taxon>
        <taxon>Rhodobacterales</taxon>
        <taxon>Paracoccaceae</taxon>
        <taxon>Gemmobacter</taxon>
    </lineage>
</organism>
<dbReference type="GO" id="GO:0071978">
    <property type="term" value="P:bacterial-type flagellum-dependent swarming motility"/>
    <property type="evidence" value="ECO:0007669"/>
    <property type="project" value="TreeGrafter"/>
</dbReference>
<keyword evidence="7" id="KW-0282">Flagellum</keyword>
<dbReference type="InterPro" id="IPR019776">
    <property type="entry name" value="Flagellar_basal_body_rod_CS"/>
</dbReference>